<feature type="transmembrane region" description="Helical" evidence="12">
    <location>
        <begin position="196"/>
        <end position="221"/>
    </location>
</feature>
<evidence type="ECO:0000256" key="8">
    <source>
        <dbReference type="ARBA" id="ARBA00023180"/>
    </source>
</evidence>
<feature type="region of interest" description="Disordered" evidence="11">
    <location>
        <begin position="1"/>
        <end position="78"/>
    </location>
</feature>
<comment type="similarity">
    <text evidence="2">Belongs to the sphingosine N-acyltransferase family.</text>
</comment>
<evidence type="ECO:0000256" key="5">
    <source>
        <dbReference type="ARBA" id="ARBA00022824"/>
    </source>
</evidence>
<reference evidence="15" key="2">
    <citation type="journal article" date="2018" name="Nat. Commun.">
        <title>Extreme sensitivity to ultraviolet light in the fungal pathogen causing white-nose syndrome of bats.</title>
        <authorList>
            <person name="Palmer J.M."/>
            <person name="Drees K.P."/>
            <person name="Foster J.T."/>
            <person name="Lindner D.L."/>
        </authorList>
    </citation>
    <scope>NUCLEOTIDE SEQUENCE [LARGE SCALE GENOMIC DNA]</scope>
    <source>
        <strain evidence="15">UAMH 10579</strain>
    </source>
</reference>
<proteinExistence type="inferred from homology"/>
<keyword evidence="6 12" id="KW-1133">Transmembrane helix</keyword>
<dbReference type="GeneID" id="28840639"/>
<dbReference type="STRING" id="342668.A0A1B8GFB6"/>
<dbReference type="InterPro" id="IPR006634">
    <property type="entry name" value="TLC-dom"/>
</dbReference>
<evidence type="ECO:0000256" key="6">
    <source>
        <dbReference type="ARBA" id="ARBA00022989"/>
    </source>
</evidence>
<comment type="subcellular location">
    <subcellularLocation>
        <location evidence="1">Endoplasmic reticulum membrane</location>
        <topology evidence="1">Multi-pass membrane protein</topology>
    </subcellularLocation>
</comment>
<evidence type="ECO:0000313" key="14">
    <source>
        <dbReference type="EMBL" id="OBT94529.1"/>
    </source>
</evidence>
<dbReference type="PANTHER" id="PTHR12560:SF11">
    <property type="entry name" value="CERAMIDE SYNTHASE LAC1-RELATED"/>
    <property type="match status" value="1"/>
</dbReference>
<dbReference type="Proteomes" id="UP000091956">
    <property type="component" value="Unassembled WGS sequence"/>
</dbReference>
<keyword evidence="4 9" id="KW-0812">Transmembrane</keyword>
<feature type="transmembrane region" description="Helical" evidence="12">
    <location>
        <begin position="149"/>
        <end position="169"/>
    </location>
</feature>
<feature type="transmembrane region" description="Helical" evidence="12">
    <location>
        <begin position="268"/>
        <end position="286"/>
    </location>
</feature>
<feature type="domain" description="TLC" evidence="13">
    <location>
        <begin position="187"/>
        <end position="403"/>
    </location>
</feature>
<dbReference type="PROSITE" id="PS50922">
    <property type="entry name" value="TLC"/>
    <property type="match status" value="1"/>
</dbReference>
<feature type="transmembrane region" description="Helical" evidence="12">
    <location>
        <begin position="241"/>
        <end position="261"/>
    </location>
</feature>
<evidence type="ECO:0000256" key="11">
    <source>
        <dbReference type="SAM" id="MobiDB-lite"/>
    </source>
</evidence>
<dbReference type="SMART" id="SM00724">
    <property type="entry name" value="TLC"/>
    <property type="match status" value="1"/>
</dbReference>
<dbReference type="EMBL" id="KV460243">
    <property type="protein sequence ID" value="OBT94529.1"/>
    <property type="molecule type" value="Genomic_DNA"/>
</dbReference>
<feature type="compositionally biased region" description="Basic and acidic residues" evidence="11">
    <location>
        <begin position="68"/>
        <end position="78"/>
    </location>
</feature>
<keyword evidence="3" id="KW-0808">Transferase</keyword>
<protein>
    <recommendedName>
        <fullName evidence="13">TLC domain-containing protein</fullName>
    </recommendedName>
</protein>
<evidence type="ECO:0000256" key="3">
    <source>
        <dbReference type="ARBA" id="ARBA00022679"/>
    </source>
</evidence>
<dbReference type="PANTHER" id="PTHR12560">
    <property type="entry name" value="LONGEVITY ASSURANCE FACTOR 1 LAG1"/>
    <property type="match status" value="1"/>
</dbReference>
<keyword evidence="8" id="KW-0325">Glycoprotein</keyword>
<keyword evidence="15" id="KW-1185">Reference proteome</keyword>
<evidence type="ECO:0000256" key="12">
    <source>
        <dbReference type="SAM" id="Phobius"/>
    </source>
</evidence>
<dbReference type="OrthoDB" id="3053196at2759"/>
<feature type="transmembrane region" description="Helical" evidence="12">
    <location>
        <begin position="317"/>
        <end position="336"/>
    </location>
</feature>
<keyword evidence="5" id="KW-0256">Endoplasmic reticulum</keyword>
<dbReference type="RefSeq" id="XP_018128262.1">
    <property type="nucleotide sequence ID" value="XM_018276688.2"/>
</dbReference>
<dbReference type="InterPro" id="IPR016439">
    <property type="entry name" value="Lag1/Lac1-like"/>
</dbReference>
<reference evidence="14 15" key="1">
    <citation type="submission" date="2016-03" db="EMBL/GenBank/DDBJ databases">
        <title>Comparative genomics of Pseudogymnoascus destructans, the fungus causing white-nose syndrome of bats.</title>
        <authorList>
            <person name="Palmer J.M."/>
            <person name="Drees K.P."/>
            <person name="Foster J.T."/>
            <person name="Lindner D.L."/>
        </authorList>
    </citation>
    <scope>NUCLEOTIDE SEQUENCE [LARGE SCALE GENOMIC DNA]</scope>
    <source>
        <strain evidence="14 15">UAMH 10579</strain>
    </source>
</reference>
<dbReference type="GO" id="GO:0046513">
    <property type="term" value="P:ceramide biosynthetic process"/>
    <property type="evidence" value="ECO:0007669"/>
    <property type="project" value="InterPro"/>
</dbReference>
<evidence type="ECO:0000256" key="4">
    <source>
        <dbReference type="ARBA" id="ARBA00022692"/>
    </source>
</evidence>
<dbReference type="AlphaFoldDB" id="A0A1B8GFB6"/>
<evidence type="ECO:0000256" key="2">
    <source>
        <dbReference type="ARBA" id="ARBA00009808"/>
    </source>
</evidence>
<gene>
    <name evidence="14" type="ORF">VE01_07253</name>
</gene>
<organism evidence="14 15">
    <name type="scientific">Pseudogymnoascus verrucosus</name>
    <dbReference type="NCBI Taxonomy" id="342668"/>
    <lineage>
        <taxon>Eukaryota</taxon>
        <taxon>Fungi</taxon>
        <taxon>Dikarya</taxon>
        <taxon>Ascomycota</taxon>
        <taxon>Pezizomycotina</taxon>
        <taxon>Leotiomycetes</taxon>
        <taxon>Thelebolales</taxon>
        <taxon>Thelebolaceae</taxon>
        <taxon>Pseudogymnoascus</taxon>
    </lineage>
</organism>
<evidence type="ECO:0000259" key="13">
    <source>
        <dbReference type="PROSITE" id="PS50922"/>
    </source>
</evidence>
<keyword evidence="10" id="KW-0175">Coiled coil</keyword>
<feature type="coiled-coil region" evidence="10">
    <location>
        <begin position="412"/>
        <end position="444"/>
    </location>
</feature>
<name>A0A1B8GFB6_9PEZI</name>
<dbReference type="Pfam" id="PF03798">
    <property type="entry name" value="TRAM_LAG1_CLN8"/>
    <property type="match status" value="1"/>
</dbReference>
<evidence type="ECO:0000256" key="10">
    <source>
        <dbReference type="SAM" id="Coils"/>
    </source>
</evidence>
<evidence type="ECO:0000256" key="9">
    <source>
        <dbReference type="PROSITE-ProRule" id="PRU00205"/>
    </source>
</evidence>
<evidence type="ECO:0000256" key="7">
    <source>
        <dbReference type="ARBA" id="ARBA00023136"/>
    </source>
</evidence>
<evidence type="ECO:0000313" key="15">
    <source>
        <dbReference type="Proteomes" id="UP000091956"/>
    </source>
</evidence>
<feature type="compositionally biased region" description="Polar residues" evidence="11">
    <location>
        <begin position="50"/>
        <end position="67"/>
    </location>
</feature>
<keyword evidence="7 9" id="KW-0472">Membrane</keyword>
<feature type="transmembrane region" description="Helical" evidence="12">
    <location>
        <begin position="97"/>
        <end position="114"/>
    </location>
</feature>
<feature type="region of interest" description="Disordered" evidence="11">
    <location>
        <begin position="446"/>
        <end position="487"/>
    </location>
</feature>
<sequence length="487" mass="55821">MAPSEFSTPLLASLEQVSPAKDSKTPPRRKKTSGGDKDKKTSSRKAGLKSVSSSDLLPTSTPNGDADSQSKEPGFLERRNPPSFLGRCKHVVTKHSWIIPLIMMLAFLSGYAYNPTESNIIHRFIFLSYAQEPLEGADPSAPTLYGKGLWDFAFVSFYTVVLSFTREFIMQELLRPLARFCGINSRGKQYRFMEQVYTAIYFSIIGSAGLYVMSGTPMWYFKTHGMYEFFPHKTHVAIFKFYYLFQAAYWSQQAIVMLLGLEKPRKDFYELVAHHIITLTLIFLSYRFHFMHIGLAVYITHDISDFFLALSKSLHYIDCPVVELYFGTSIISWIYFRHYQNLRFIYSLFTEFKTVGPYELNWETQQYKCTLSFVITLGLLLMLQSINIFWLYCLLRSAYRFLVHNIVKDDRSEVEESELEDLERKKARKERKEEEERNRAAELLLLNGNGSVNGNAKRAVKATGSGSTSSAAKKRKSAPRRSAAASS</sequence>
<dbReference type="GO" id="GO:0005789">
    <property type="term" value="C:endoplasmic reticulum membrane"/>
    <property type="evidence" value="ECO:0007669"/>
    <property type="project" value="UniProtKB-SubCell"/>
</dbReference>
<accession>A0A1B8GFB6</accession>
<feature type="transmembrane region" description="Helical" evidence="12">
    <location>
        <begin position="371"/>
        <end position="395"/>
    </location>
</feature>
<feature type="compositionally biased region" description="Low complexity" evidence="11">
    <location>
        <begin position="446"/>
        <end position="471"/>
    </location>
</feature>
<dbReference type="GO" id="GO:0050291">
    <property type="term" value="F:sphingosine N-acyltransferase activity"/>
    <property type="evidence" value="ECO:0007669"/>
    <property type="project" value="InterPro"/>
</dbReference>
<evidence type="ECO:0000256" key="1">
    <source>
        <dbReference type="ARBA" id="ARBA00004477"/>
    </source>
</evidence>